<evidence type="ECO:0000256" key="1">
    <source>
        <dbReference type="SAM" id="MobiDB-lite"/>
    </source>
</evidence>
<organism evidence="2 3">
    <name type="scientific">Stackebrandtia nassauensis (strain DSM 44728 / CIP 108903 / NRRL B-16338 / NBRC 102104 / LLR-40K-21)</name>
    <dbReference type="NCBI Taxonomy" id="446470"/>
    <lineage>
        <taxon>Bacteria</taxon>
        <taxon>Bacillati</taxon>
        <taxon>Actinomycetota</taxon>
        <taxon>Actinomycetes</taxon>
        <taxon>Glycomycetales</taxon>
        <taxon>Glycomycetaceae</taxon>
        <taxon>Stackebrandtia</taxon>
    </lineage>
</organism>
<evidence type="ECO:0000313" key="2">
    <source>
        <dbReference type="EMBL" id="ADD42360.1"/>
    </source>
</evidence>
<dbReference type="KEGG" id="sna:Snas_2683"/>
<sequence length="117" mass="11728">MNEPLNVVPSKMVAHGDNIAAIGGQMGTVADTANTVSAADGADAFGPLFAPFVVPLLSMAEEAAKGFINAAKETVGIQSQAVCGLAVTYTNTDQDGGQGIDQTSQGLSTNEITGAQS</sequence>
<gene>
    <name evidence="2" type="ordered locus">Snas_2683</name>
</gene>
<dbReference type="HOGENOM" id="CLU_2083419_0_0_11"/>
<reference evidence="2 3" key="1">
    <citation type="journal article" date="2009" name="Stand. Genomic Sci.">
        <title>Complete genome sequence of Stackebrandtia nassauensis type strain (LLR-40K-21).</title>
        <authorList>
            <person name="Munk C."/>
            <person name="Lapidus A."/>
            <person name="Copeland A."/>
            <person name="Jando M."/>
            <person name="Mayilraj S."/>
            <person name="Glavina Del Rio T."/>
            <person name="Nolan M."/>
            <person name="Chen F."/>
            <person name="Lucas S."/>
            <person name="Tice H."/>
            <person name="Cheng J.F."/>
            <person name="Han C."/>
            <person name="Detter J.C."/>
            <person name="Bruce D."/>
            <person name="Goodwin L."/>
            <person name="Chain P."/>
            <person name="Pitluck S."/>
            <person name="Goker M."/>
            <person name="Ovchinikova G."/>
            <person name="Pati A."/>
            <person name="Ivanova N."/>
            <person name="Mavromatis K."/>
            <person name="Chen A."/>
            <person name="Palaniappan K."/>
            <person name="Land M."/>
            <person name="Hauser L."/>
            <person name="Chang Y.J."/>
            <person name="Jeffries C.D."/>
            <person name="Bristow J."/>
            <person name="Eisen J.A."/>
            <person name="Markowitz V."/>
            <person name="Hugenholtz P."/>
            <person name="Kyrpides N.C."/>
            <person name="Klenk H.P."/>
        </authorList>
    </citation>
    <scope>NUCLEOTIDE SEQUENCE [LARGE SCALE GENOMIC DNA]</scope>
    <source>
        <strain evidence="3">DSM 44728 / CIP 108903 / NRRL B-16338 / NBRC 102104 / LLR-40K-21</strain>
    </source>
</reference>
<name>D3Q789_STANL</name>
<dbReference type="Proteomes" id="UP000000844">
    <property type="component" value="Chromosome"/>
</dbReference>
<evidence type="ECO:0000313" key="3">
    <source>
        <dbReference type="Proteomes" id="UP000000844"/>
    </source>
</evidence>
<protein>
    <recommendedName>
        <fullName evidence="4">Excreted virulence factor EspC, type VII ESX diderm</fullName>
    </recommendedName>
</protein>
<dbReference type="STRING" id="446470.Snas_2683"/>
<proteinExistence type="predicted"/>
<dbReference type="RefSeq" id="WP_013017931.1">
    <property type="nucleotide sequence ID" value="NC_013947.1"/>
</dbReference>
<feature type="region of interest" description="Disordered" evidence="1">
    <location>
        <begin position="91"/>
        <end position="117"/>
    </location>
</feature>
<keyword evidence="3" id="KW-1185">Reference proteome</keyword>
<evidence type="ECO:0008006" key="4">
    <source>
        <dbReference type="Google" id="ProtNLM"/>
    </source>
</evidence>
<dbReference type="EMBL" id="CP001778">
    <property type="protein sequence ID" value="ADD42360.1"/>
    <property type="molecule type" value="Genomic_DNA"/>
</dbReference>
<dbReference type="AlphaFoldDB" id="D3Q789"/>
<accession>D3Q789</accession>